<comment type="caution">
    <text evidence="1">The sequence shown here is derived from an EMBL/GenBank/DDBJ whole genome shotgun (WGS) entry which is preliminary data.</text>
</comment>
<sequence>MTVVVPTVEALTRYAPSPGRSTVRFAVPAGTDSSRLIACWSMVPAWAAMPGTSWPQAGGKL</sequence>
<reference evidence="1 2" key="1">
    <citation type="submission" date="2019-06" db="EMBL/GenBank/DDBJ databases">
        <title>Sequencing the genomes of 1000 actinobacteria strains.</title>
        <authorList>
            <person name="Klenk H.-P."/>
        </authorList>
    </citation>
    <scope>NUCLEOTIDE SEQUENCE [LARGE SCALE GENOMIC DNA]</scope>
    <source>
        <strain evidence="1 2">DSM 24683</strain>
    </source>
</reference>
<accession>A0A561BLQ7</accession>
<dbReference type="Proteomes" id="UP000318380">
    <property type="component" value="Unassembled WGS sequence"/>
</dbReference>
<proteinExistence type="predicted"/>
<evidence type="ECO:0000313" key="2">
    <source>
        <dbReference type="Proteomes" id="UP000318380"/>
    </source>
</evidence>
<keyword evidence="2" id="KW-1185">Reference proteome</keyword>
<dbReference type="EMBL" id="VIVK01000001">
    <property type="protein sequence ID" value="TWD79742.1"/>
    <property type="molecule type" value="Genomic_DNA"/>
</dbReference>
<evidence type="ECO:0000313" key="1">
    <source>
        <dbReference type="EMBL" id="TWD79742.1"/>
    </source>
</evidence>
<dbReference type="AlphaFoldDB" id="A0A561BLQ7"/>
<protein>
    <submittedName>
        <fullName evidence="1">Uncharacterized protein</fullName>
    </submittedName>
</protein>
<organism evidence="1 2">
    <name type="scientific">Kribbella amoyensis</name>
    <dbReference type="NCBI Taxonomy" id="996641"/>
    <lineage>
        <taxon>Bacteria</taxon>
        <taxon>Bacillati</taxon>
        <taxon>Actinomycetota</taxon>
        <taxon>Actinomycetes</taxon>
        <taxon>Propionibacteriales</taxon>
        <taxon>Kribbellaceae</taxon>
        <taxon>Kribbella</taxon>
    </lineage>
</organism>
<gene>
    <name evidence="1" type="ORF">FB561_0807</name>
</gene>
<name>A0A561BLQ7_9ACTN</name>